<comment type="caution">
    <text evidence="2">The sequence shown here is derived from an EMBL/GenBank/DDBJ whole genome shotgun (WGS) entry which is preliminary data.</text>
</comment>
<organism evidence="2 3">
    <name type="scientific">Nelumbo nucifera</name>
    <name type="common">Sacred lotus</name>
    <dbReference type="NCBI Taxonomy" id="4432"/>
    <lineage>
        <taxon>Eukaryota</taxon>
        <taxon>Viridiplantae</taxon>
        <taxon>Streptophyta</taxon>
        <taxon>Embryophyta</taxon>
        <taxon>Tracheophyta</taxon>
        <taxon>Spermatophyta</taxon>
        <taxon>Magnoliopsida</taxon>
        <taxon>Proteales</taxon>
        <taxon>Nelumbonaceae</taxon>
        <taxon>Nelumbo</taxon>
    </lineage>
</organism>
<sequence>MKMEEGEAEEEVERKEEEEERERKEEGKGRGRRWRGSMPVFRRYVESWKRRLTMFFSIPLAPISSPPLRLALFFNRSGTCSFSLNASEAADRDRSRWPLQKG</sequence>
<evidence type="ECO:0000256" key="1">
    <source>
        <dbReference type="SAM" id="MobiDB-lite"/>
    </source>
</evidence>
<gene>
    <name evidence="2" type="ORF">HUJ06_009155</name>
</gene>
<dbReference type="EMBL" id="DUZY01000003">
    <property type="protein sequence ID" value="DAD30304.1"/>
    <property type="molecule type" value="Genomic_DNA"/>
</dbReference>
<name>A0A822Y8C9_NELNU</name>
<protein>
    <submittedName>
        <fullName evidence="2">Uncharacterized protein</fullName>
    </submittedName>
</protein>
<dbReference type="AlphaFoldDB" id="A0A822Y8C9"/>
<evidence type="ECO:0000313" key="2">
    <source>
        <dbReference type="EMBL" id="DAD30304.1"/>
    </source>
</evidence>
<feature type="region of interest" description="Disordered" evidence="1">
    <location>
        <begin position="1"/>
        <end position="34"/>
    </location>
</feature>
<keyword evidence="3" id="KW-1185">Reference proteome</keyword>
<proteinExistence type="predicted"/>
<dbReference type="Proteomes" id="UP000607653">
    <property type="component" value="Unassembled WGS sequence"/>
</dbReference>
<reference evidence="2 3" key="1">
    <citation type="journal article" date="2020" name="Mol. Biol. Evol.">
        <title>Distinct Expression and Methylation Patterns for Genes with Different Fates following a Single Whole-Genome Duplication in Flowering Plants.</title>
        <authorList>
            <person name="Shi T."/>
            <person name="Rahmani R.S."/>
            <person name="Gugger P.F."/>
            <person name="Wang M."/>
            <person name="Li H."/>
            <person name="Zhang Y."/>
            <person name="Li Z."/>
            <person name="Wang Q."/>
            <person name="Van de Peer Y."/>
            <person name="Marchal K."/>
            <person name="Chen J."/>
        </authorList>
    </citation>
    <scope>NUCLEOTIDE SEQUENCE [LARGE SCALE GENOMIC DNA]</scope>
    <source>
        <tissue evidence="2">Leaf</tissue>
    </source>
</reference>
<evidence type="ECO:0000313" key="3">
    <source>
        <dbReference type="Proteomes" id="UP000607653"/>
    </source>
</evidence>
<feature type="compositionally biased region" description="Acidic residues" evidence="1">
    <location>
        <begin position="1"/>
        <end position="20"/>
    </location>
</feature>
<accession>A0A822Y8C9</accession>